<dbReference type="GO" id="GO:0000160">
    <property type="term" value="P:phosphorelay signal transduction system"/>
    <property type="evidence" value="ECO:0007669"/>
    <property type="project" value="InterPro"/>
</dbReference>
<dbReference type="SMART" id="SM00448">
    <property type="entry name" value="REC"/>
    <property type="match status" value="1"/>
</dbReference>
<keyword evidence="1" id="KW-0597">Phosphoprotein</keyword>
<dbReference type="Pfam" id="PF00072">
    <property type="entry name" value="Response_reg"/>
    <property type="match status" value="1"/>
</dbReference>
<dbReference type="EMBL" id="AOIV01000045">
    <property type="protein sequence ID" value="ELZ26246.1"/>
    <property type="molecule type" value="Genomic_DNA"/>
</dbReference>
<dbReference type="eggNOG" id="arCOG02391">
    <property type="taxonomic scope" value="Archaea"/>
</dbReference>
<dbReference type="InterPro" id="IPR001789">
    <property type="entry name" value="Sig_transdc_resp-reg_receiver"/>
</dbReference>
<dbReference type="PATRIC" id="fig|1227487.5.peg.4221"/>
<dbReference type="Gene3D" id="3.40.50.2300">
    <property type="match status" value="1"/>
</dbReference>
<dbReference type="PANTHER" id="PTHR43228">
    <property type="entry name" value="TWO-COMPONENT RESPONSE REGULATOR"/>
    <property type="match status" value="1"/>
</dbReference>
<dbReference type="InterPro" id="IPR053548">
    <property type="entry name" value="CheY_signal_transducer"/>
</dbReference>
<dbReference type="PROSITE" id="PS50110">
    <property type="entry name" value="RESPONSE_REGULATORY"/>
    <property type="match status" value="1"/>
</dbReference>
<dbReference type="AlphaFoldDB" id="M0CSQ8"/>
<dbReference type="InParanoid" id="M0CSQ8"/>
<name>M0CSQ8_HALPD</name>
<organism evidence="3 4">
    <name type="scientific">Halogeometricum pallidum JCM 14848</name>
    <dbReference type="NCBI Taxonomy" id="1227487"/>
    <lineage>
        <taxon>Archaea</taxon>
        <taxon>Methanobacteriati</taxon>
        <taxon>Methanobacteriota</taxon>
        <taxon>Stenosarchaea group</taxon>
        <taxon>Halobacteria</taxon>
        <taxon>Halobacteriales</taxon>
        <taxon>Haloferacaceae</taxon>
        <taxon>Halogeometricum</taxon>
    </lineage>
</organism>
<feature type="modified residue" description="4-aspartylphosphate" evidence="1">
    <location>
        <position position="53"/>
    </location>
</feature>
<gene>
    <name evidence="3" type="ORF">C474_21156</name>
</gene>
<feature type="domain" description="Response regulatory" evidence="2">
    <location>
        <begin position="4"/>
        <end position="118"/>
    </location>
</feature>
<reference evidence="3 4" key="1">
    <citation type="journal article" date="2014" name="PLoS Genet.">
        <title>Phylogenetically driven sequencing of extremely halophilic archaea reveals strategies for static and dynamic osmo-response.</title>
        <authorList>
            <person name="Becker E.A."/>
            <person name="Seitzer P.M."/>
            <person name="Tritt A."/>
            <person name="Larsen D."/>
            <person name="Krusor M."/>
            <person name="Yao A.I."/>
            <person name="Wu D."/>
            <person name="Madern D."/>
            <person name="Eisen J.A."/>
            <person name="Darling A.E."/>
            <person name="Facciotti M.T."/>
        </authorList>
    </citation>
    <scope>NUCLEOTIDE SEQUENCE [LARGE SCALE GENOMIC DNA]</scope>
    <source>
        <strain evidence="3 4">JCM 14848</strain>
    </source>
</reference>
<dbReference type="NCBIfam" id="NF041367">
    <property type="entry name" value="CheY_Halo"/>
    <property type="match status" value="1"/>
</dbReference>
<proteinExistence type="predicted"/>
<accession>M0CSQ8</accession>
<evidence type="ECO:0000313" key="3">
    <source>
        <dbReference type="EMBL" id="ELZ26246.1"/>
    </source>
</evidence>
<dbReference type="PANTHER" id="PTHR43228:SF1">
    <property type="entry name" value="TWO-COMPONENT RESPONSE REGULATOR ARR22"/>
    <property type="match status" value="1"/>
</dbReference>
<keyword evidence="4" id="KW-1185">Reference proteome</keyword>
<sequence length="122" mass="13242">MASTVLVVDDSAFMRNLLKQLLDGEHEVVGEAENGVEAVEKYRELSPDVVTMDVVMPIRNGIEATTEIKSLDTNASVIMCTSVGQEEKMREAVEAGADGYITKPFQKPNVLQAIDDVVSVEA</sequence>
<keyword evidence="3" id="KW-0238">DNA-binding</keyword>
<dbReference type="SUPFAM" id="SSF52172">
    <property type="entry name" value="CheY-like"/>
    <property type="match status" value="1"/>
</dbReference>
<evidence type="ECO:0000256" key="1">
    <source>
        <dbReference type="PROSITE-ProRule" id="PRU00169"/>
    </source>
</evidence>
<protein>
    <submittedName>
        <fullName evidence="3">Response regulator containing chey-like receiver domain and arac-type DNA-binding domain</fullName>
    </submittedName>
</protein>
<evidence type="ECO:0000259" key="2">
    <source>
        <dbReference type="PROSITE" id="PS50110"/>
    </source>
</evidence>
<dbReference type="Proteomes" id="UP000011513">
    <property type="component" value="Unassembled WGS sequence"/>
</dbReference>
<dbReference type="OrthoDB" id="2830at2157"/>
<dbReference type="InterPro" id="IPR011006">
    <property type="entry name" value="CheY-like_superfamily"/>
</dbReference>
<dbReference type="GO" id="GO:0003677">
    <property type="term" value="F:DNA binding"/>
    <property type="evidence" value="ECO:0007669"/>
    <property type="project" value="UniProtKB-KW"/>
</dbReference>
<comment type="caution">
    <text evidence="3">The sequence shown here is derived from an EMBL/GenBank/DDBJ whole genome shotgun (WGS) entry which is preliminary data.</text>
</comment>
<evidence type="ECO:0000313" key="4">
    <source>
        <dbReference type="Proteomes" id="UP000011513"/>
    </source>
</evidence>
<dbReference type="InterPro" id="IPR052048">
    <property type="entry name" value="ST_Response_Regulator"/>
</dbReference>
<dbReference type="RefSeq" id="WP_008390303.1">
    <property type="nucleotide sequence ID" value="NZ_AOIV01000045.1"/>
</dbReference>